<keyword evidence="5 8" id="KW-0812">Transmembrane</keyword>
<accession>A0A7W2TXP4</accession>
<evidence type="ECO:0000256" key="1">
    <source>
        <dbReference type="ARBA" id="ARBA00004651"/>
    </source>
</evidence>
<organism evidence="9 10">
    <name type="scientific">Sediminihaliea albiluteola</name>
    <dbReference type="NCBI Taxonomy" id="2758564"/>
    <lineage>
        <taxon>Bacteria</taxon>
        <taxon>Pseudomonadati</taxon>
        <taxon>Pseudomonadota</taxon>
        <taxon>Gammaproteobacteria</taxon>
        <taxon>Cellvibrionales</taxon>
        <taxon>Halieaceae</taxon>
        <taxon>Sediminihaliea</taxon>
    </lineage>
</organism>
<feature type="transmembrane region" description="Helical" evidence="8">
    <location>
        <begin position="324"/>
        <end position="342"/>
    </location>
</feature>
<keyword evidence="7 8" id="KW-0472">Membrane</keyword>
<keyword evidence="4" id="KW-0808">Transferase</keyword>
<name>A0A7W2TXP4_9GAMM</name>
<feature type="transmembrane region" description="Helical" evidence="8">
    <location>
        <begin position="173"/>
        <end position="197"/>
    </location>
</feature>
<dbReference type="Proteomes" id="UP000539350">
    <property type="component" value="Unassembled WGS sequence"/>
</dbReference>
<evidence type="ECO:0000256" key="5">
    <source>
        <dbReference type="ARBA" id="ARBA00022692"/>
    </source>
</evidence>
<reference evidence="9 10" key="1">
    <citation type="submission" date="2020-07" db="EMBL/GenBank/DDBJ databases">
        <title>Halieaceae bacterium, F7430, whole genome shotgun sequencing project.</title>
        <authorList>
            <person name="Jiang S."/>
            <person name="Liu Z.W."/>
            <person name="Du Z.J."/>
        </authorList>
    </citation>
    <scope>NUCLEOTIDE SEQUENCE [LARGE SCALE GENOMIC DNA]</scope>
    <source>
        <strain evidence="9 10">F7430</strain>
    </source>
</reference>
<feature type="transmembrane region" description="Helical" evidence="8">
    <location>
        <begin position="90"/>
        <end position="111"/>
    </location>
</feature>
<feature type="transmembrane region" description="Helical" evidence="8">
    <location>
        <begin position="280"/>
        <end position="303"/>
    </location>
</feature>
<evidence type="ECO:0000256" key="4">
    <source>
        <dbReference type="ARBA" id="ARBA00022679"/>
    </source>
</evidence>
<evidence type="ECO:0008006" key="11">
    <source>
        <dbReference type="Google" id="ProtNLM"/>
    </source>
</evidence>
<evidence type="ECO:0000256" key="2">
    <source>
        <dbReference type="ARBA" id="ARBA00022475"/>
    </source>
</evidence>
<evidence type="ECO:0000256" key="7">
    <source>
        <dbReference type="ARBA" id="ARBA00023136"/>
    </source>
</evidence>
<feature type="transmembrane region" description="Helical" evidence="8">
    <location>
        <begin position="209"/>
        <end position="228"/>
    </location>
</feature>
<dbReference type="RefSeq" id="WP_182173982.1">
    <property type="nucleotide sequence ID" value="NZ_JACFXU010000017.1"/>
</dbReference>
<sequence length="512" mass="57801">MPAKFTTSPADTSHRKTIDLRLIVFASLVLSLWLIYIDPIINRDAILYLRAAEAYLRDGLLASQQLYGRPSLSILIAEVHRFSGLSLSHAGLVLTSAFYALLCAGFVATIATLGGDRRVQTIAAIIILSHPIINDYRSSIMRDPAYWACMIMALRGLLLYAQQPRLGRQLSWYAWVIAATLFRFEGAFFALLAPLALLLPSSRNRWQDVIRLALPVFIVAAAGLALLLNHESSRGSGLSLFPAINSYVQQLLNLPSRFDKLASHTADTVLVFSAKEDANWAAVAALCGILLLNLCRAFTWPWLAVLIWGHMRQAWQRIQPSERGIINAHIIIGLLYLALFTLSKHFMLERYASIVSLFLLLYLAFMLSALWQYAAGRAGRIIALLLMIGMTGDVLHNGDYKKAFIEDATRWIRQQTPESATLMSNNMYIAYFSERPYDWSTYSAHDFRVQDMIDQPSLWQGHNFLAMRVTRRELALWQEFLQVYQLREAQVFEGDGRATIRIVKLPAYPAKN</sequence>
<protein>
    <recommendedName>
        <fullName evidence="11">Glycosyltransferase RgtA/B/C/D-like domain-containing protein</fullName>
    </recommendedName>
</protein>
<keyword evidence="3" id="KW-0328">Glycosyltransferase</keyword>
<dbReference type="PANTHER" id="PTHR33908:SF11">
    <property type="entry name" value="MEMBRANE PROTEIN"/>
    <property type="match status" value="1"/>
</dbReference>
<dbReference type="EMBL" id="JACFXU010000017">
    <property type="protein sequence ID" value="MBA6413846.1"/>
    <property type="molecule type" value="Genomic_DNA"/>
</dbReference>
<keyword evidence="10" id="KW-1185">Reference proteome</keyword>
<dbReference type="GO" id="GO:0005886">
    <property type="term" value="C:plasma membrane"/>
    <property type="evidence" value="ECO:0007669"/>
    <property type="project" value="UniProtKB-SubCell"/>
</dbReference>
<evidence type="ECO:0000313" key="10">
    <source>
        <dbReference type="Proteomes" id="UP000539350"/>
    </source>
</evidence>
<keyword evidence="2" id="KW-1003">Cell membrane</keyword>
<feature type="transmembrane region" description="Helical" evidence="8">
    <location>
        <begin position="20"/>
        <end position="37"/>
    </location>
</feature>
<evidence type="ECO:0000256" key="8">
    <source>
        <dbReference type="SAM" id="Phobius"/>
    </source>
</evidence>
<dbReference type="PANTHER" id="PTHR33908">
    <property type="entry name" value="MANNOSYLTRANSFERASE YKCB-RELATED"/>
    <property type="match status" value="1"/>
</dbReference>
<dbReference type="GO" id="GO:0009103">
    <property type="term" value="P:lipopolysaccharide biosynthetic process"/>
    <property type="evidence" value="ECO:0007669"/>
    <property type="project" value="UniProtKB-ARBA"/>
</dbReference>
<dbReference type="InterPro" id="IPR050297">
    <property type="entry name" value="LipidA_mod_glycosyltrf_83"/>
</dbReference>
<evidence type="ECO:0000256" key="6">
    <source>
        <dbReference type="ARBA" id="ARBA00022989"/>
    </source>
</evidence>
<proteinExistence type="predicted"/>
<comment type="subcellular location">
    <subcellularLocation>
        <location evidence="1">Cell membrane</location>
        <topology evidence="1">Multi-pass membrane protein</topology>
    </subcellularLocation>
</comment>
<keyword evidence="6 8" id="KW-1133">Transmembrane helix</keyword>
<evidence type="ECO:0000256" key="3">
    <source>
        <dbReference type="ARBA" id="ARBA00022676"/>
    </source>
</evidence>
<comment type="caution">
    <text evidence="9">The sequence shown here is derived from an EMBL/GenBank/DDBJ whole genome shotgun (WGS) entry which is preliminary data.</text>
</comment>
<feature type="transmembrane region" description="Helical" evidence="8">
    <location>
        <begin position="354"/>
        <end position="374"/>
    </location>
</feature>
<dbReference type="AlphaFoldDB" id="A0A7W2TXP4"/>
<dbReference type="GO" id="GO:0016763">
    <property type="term" value="F:pentosyltransferase activity"/>
    <property type="evidence" value="ECO:0007669"/>
    <property type="project" value="TreeGrafter"/>
</dbReference>
<evidence type="ECO:0000313" key="9">
    <source>
        <dbReference type="EMBL" id="MBA6413846.1"/>
    </source>
</evidence>
<gene>
    <name evidence="9" type="ORF">H2508_12060</name>
</gene>